<keyword evidence="1" id="KW-0472">Membrane</keyword>
<protein>
    <submittedName>
        <fullName evidence="2">Uncharacterized protein</fullName>
    </submittedName>
</protein>
<keyword evidence="1" id="KW-1133">Transmembrane helix</keyword>
<reference evidence="2 3" key="1">
    <citation type="journal article" date="2013" name="Nat. Commun.">
        <title>Genome sequence and functional genomic analysis of the oil-degrading bacterium Oleispira antarctica.</title>
        <authorList>
            <person name="Kube M."/>
            <person name="Chernikova T.N."/>
            <person name="Al-Ramahi Y."/>
            <person name="Beloqui A."/>
            <person name="Lopez-Cortez N."/>
            <person name="Guazzaroni M.E."/>
            <person name="Heipieper H.J."/>
            <person name="Klages S."/>
            <person name="Kotsyurbenko O.R."/>
            <person name="Langer I."/>
            <person name="Nechitaylo T.Y."/>
            <person name="Lunsdorf H."/>
            <person name="Fernandez M."/>
            <person name="Juarez S."/>
            <person name="Ciordia S."/>
            <person name="Singer A."/>
            <person name="Kagan O."/>
            <person name="Egorova O."/>
            <person name="Petit P.A."/>
            <person name="Stogios P."/>
            <person name="Kim Y."/>
            <person name="Tchigvintsev A."/>
            <person name="Flick R."/>
            <person name="Denaro R."/>
            <person name="Genovese M."/>
            <person name="Albar J.P."/>
            <person name="Reva O.N."/>
            <person name="Martinez-Gomariz M."/>
            <person name="Tran H."/>
            <person name="Ferrer M."/>
            <person name="Savchenko A."/>
            <person name="Yakunin A.F."/>
            <person name="Yakimov M.M."/>
            <person name="Golyshina O.V."/>
            <person name="Reinhardt R."/>
            <person name="Golyshin P.N."/>
        </authorList>
    </citation>
    <scope>NUCLEOTIDE SEQUENCE [LARGE SCALE GENOMIC DNA]</scope>
</reference>
<feature type="transmembrane region" description="Helical" evidence="1">
    <location>
        <begin position="64"/>
        <end position="86"/>
    </location>
</feature>
<dbReference type="KEGG" id="oai:OLEAN_C32390"/>
<evidence type="ECO:0000256" key="1">
    <source>
        <dbReference type="SAM" id="Phobius"/>
    </source>
</evidence>
<sequence length="99" mass="11164">MIRFDAVYFGNYYDPNHIGISVLGVISDDFVGRDQVLVSMGIISVFRCSTINIYLATRQLPKRNWLATAAVFFAIMNVIKIIHYSLTGQWQSDLSVSSL</sequence>
<evidence type="ECO:0000313" key="3">
    <source>
        <dbReference type="Proteomes" id="UP000032749"/>
    </source>
</evidence>
<dbReference type="HOGENOM" id="CLU_2317492_0_0_6"/>
<dbReference type="OrthoDB" id="7028171at2"/>
<dbReference type="STRING" id="698738.OLEAN_C32390"/>
<evidence type="ECO:0000313" key="2">
    <source>
        <dbReference type="EMBL" id="CCK77415.1"/>
    </source>
</evidence>
<keyword evidence="3" id="KW-1185">Reference proteome</keyword>
<gene>
    <name evidence="2" type="ORF">OLEAN_C32390</name>
</gene>
<accession>R4YR54</accession>
<proteinExistence type="predicted"/>
<dbReference type="AlphaFoldDB" id="R4YR54"/>
<name>R4YR54_OLEAN</name>
<dbReference type="EMBL" id="FO203512">
    <property type="protein sequence ID" value="CCK77415.1"/>
    <property type="molecule type" value="Genomic_DNA"/>
</dbReference>
<keyword evidence="1" id="KW-0812">Transmembrane</keyword>
<dbReference type="Proteomes" id="UP000032749">
    <property type="component" value="Chromosome"/>
</dbReference>
<organism evidence="2 3">
    <name type="scientific">Oleispira antarctica RB-8</name>
    <dbReference type="NCBI Taxonomy" id="698738"/>
    <lineage>
        <taxon>Bacteria</taxon>
        <taxon>Pseudomonadati</taxon>
        <taxon>Pseudomonadota</taxon>
        <taxon>Gammaproteobacteria</taxon>
        <taxon>Oceanospirillales</taxon>
        <taxon>Oceanospirillaceae</taxon>
        <taxon>Oleispira</taxon>
    </lineage>
</organism>